<keyword evidence="3" id="KW-0813">Transport</keyword>
<dbReference type="PANTHER" id="PTHR43875">
    <property type="entry name" value="MALTODEXTRIN IMPORT ATP-BINDING PROTEIN MSMX"/>
    <property type="match status" value="1"/>
</dbReference>
<dbReference type="InterPro" id="IPR012340">
    <property type="entry name" value="NA-bd_OB-fold"/>
</dbReference>
<dbReference type="Proteomes" id="UP001151088">
    <property type="component" value="Unassembled WGS sequence"/>
</dbReference>
<dbReference type="Gene3D" id="3.40.50.300">
    <property type="entry name" value="P-loop containing nucleotide triphosphate hydrolases"/>
    <property type="match status" value="1"/>
</dbReference>
<evidence type="ECO:0000313" key="8">
    <source>
        <dbReference type="Proteomes" id="UP001151088"/>
    </source>
</evidence>
<keyword evidence="8" id="KW-1185">Reference proteome</keyword>
<dbReference type="SUPFAM" id="SSF52540">
    <property type="entry name" value="P-loop containing nucleoside triphosphate hydrolases"/>
    <property type="match status" value="1"/>
</dbReference>
<evidence type="ECO:0000256" key="2">
    <source>
        <dbReference type="ARBA" id="ARBA00005417"/>
    </source>
</evidence>
<feature type="domain" description="ABC transporter" evidence="6">
    <location>
        <begin position="4"/>
        <end position="238"/>
    </location>
</feature>
<dbReference type="AlphaFoldDB" id="A0A9X2T367"/>
<dbReference type="GO" id="GO:0016887">
    <property type="term" value="F:ATP hydrolysis activity"/>
    <property type="evidence" value="ECO:0007669"/>
    <property type="project" value="InterPro"/>
</dbReference>
<dbReference type="RefSeq" id="WP_258731656.1">
    <property type="nucleotide sequence ID" value="NZ_JANTHY010000002.1"/>
</dbReference>
<evidence type="ECO:0000256" key="1">
    <source>
        <dbReference type="ARBA" id="ARBA00004417"/>
    </source>
</evidence>
<dbReference type="PANTHER" id="PTHR43875:SF1">
    <property type="entry name" value="OSMOPROTECTIVE COMPOUNDS UPTAKE ATP-BINDING PROTEIN GGTA"/>
    <property type="match status" value="1"/>
</dbReference>
<dbReference type="SMART" id="SM00382">
    <property type="entry name" value="AAA"/>
    <property type="match status" value="1"/>
</dbReference>
<dbReference type="PROSITE" id="PS00211">
    <property type="entry name" value="ABC_TRANSPORTER_1"/>
    <property type="match status" value="1"/>
</dbReference>
<dbReference type="InterPro" id="IPR027417">
    <property type="entry name" value="P-loop_NTPase"/>
</dbReference>
<dbReference type="InterPro" id="IPR013611">
    <property type="entry name" value="Transp-assoc_OB_typ2"/>
</dbReference>
<dbReference type="PROSITE" id="PS50893">
    <property type="entry name" value="ABC_TRANSPORTER_2"/>
    <property type="match status" value="1"/>
</dbReference>
<evidence type="ECO:0000259" key="6">
    <source>
        <dbReference type="PROSITE" id="PS50893"/>
    </source>
</evidence>
<accession>A0A9X2T367</accession>
<organism evidence="7 8">
    <name type="scientific">Ancylobacter mangrovi</name>
    <dbReference type="NCBI Taxonomy" id="2972472"/>
    <lineage>
        <taxon>Bacteria</taxon>
        <taxon>Pseudomonadati</taxon>
        <taxon>Pseudomonadota</taxon>
        <taxon>Alphaproteobacteria</taxon>
        <taxon>Hyphomicrobiales</taxon>
        <taxon>Xanthobacteraceae</taxon>
        <taxon>Ancylobacter</taxon>
    </lineage>
</organism>
<comment type="similarity">
    <text evidence="2">Belongs to the ABC transporter superfamily.</text>
</comment>
<dbReference type="GO" id="GO:0008643">
    <property type="term" value="P:carbohydrate transport"/>
    <property type="evidence" value="ECO:0007669"/>
    <property type="project" value="InterPro"/>
</dbReference>
<dbReference type="InterPro" id="IPR008995">
    <property type="entry name" value="Mo/tungstate-bd_C_term_dom"/>
</dbReference>
<comment type="subcellular location">
    <subcellularLocation>
        <location evidence="1">Cell inner membrane</location>
        <topology evidence="1">Peripheral membrane protein</topology>
    </subcellularLocation>
</comment>
<dbReference type="InterPro" id="IPR003593">
    <property type="entry name" value="AAA+_ATPase"/>
</dbReference>
<gene>
    <name evidence="7" type="ORF">NVS89_05935</name>
</gene>
<dbReference type="Pfam" id="PF00005">
    <property type="entry name" value="ABC_tran"/>
    <property type="match status" value="1"/>
</dbReference>
<keyword evidence="4" id="KW-0547">Nucleotide-binding</keyword>
<dbReference type="Gene3D" id="2.40.50.140">
    <property type="entry name" value="Nucleic acid-binding proteins"/>
    <property type="match status" value="1"/>
</dbReference>
<proteinExistence type="inferred from homology"/>
<evidence type="ECO:0000256" key="4">
    <source>
        <dbReference type="ARBA" id="ARBA00022741"/>
    </source>
</evidence>
<dbReference type="EMBL" id="JANTHZ010000002">
    <property type="protein sequence ID" value="MCS0494631.1"/>
    <property type="molecule type" value="Genomic_DNA"/>
</dbReference>
<dbReference type="FunFam" id="3.40.50.300:FF:000042">
    <property type="entry name" value="Maltose/maltodextrin ABC transporter, ATP-binding protein"/>
    <property type="match status" value="1"/>
</dbReference>
<dbReference type="SUPFAM" id="SSF50331">
    <property type="entry name" value="MOP-like"/>
    <property type="match status" value="1"/>
</dbReference>
<reference evidence="7" key="1">
    <citation type="submission" date="2022-08" db="EMBL/GenBank/DDBJ databases">
        <authorList>
            <person name="Li F."/>
        </authorList>
    </citation>
    <scope>NUCLEOTIDE SEQUENCE</scope>
    <source>
        <strain evidence="7">MQZ15Z-1</strain>
    </source>
</reference>
<dbReference type="InterPro" id="IPR015855">
    <property type="entry name" value="ABC_transpr_MalK-like"/>
</dbReference>
<dbReference type="InterPro" id="IPR017871">
    <property type="entry name" value="ABC_transporter-like_CS"/>
</dbReference>
<comment type="caution">
    <text evidence="7">The sequence shown here is derived from an EMBL/GenBank/DDBJ whole genome shotgun (WGS) entry which is preliminary data.</text>
</comment>
<protein>
    <submittedName>
        <fullName evidence="7">ABC transporter ATP-binding protein</fullName>
    </submittedName>
</protein>
<keyword evidence="5 7" id="KW-0067">ATP-binding</keyword>
<dbReference type="GO" id="GO:0005524">
    <property type="term" value="F:ATP binding"/>
    <property type="evidence" value="ECO:0007669"/>
    <property type="project" value="UniProtKB-KW"/>
</dbReference>
<evidence type="ECO:0000256" key="3">
    <source>
        <dbReference type="ARBA" id="ARBA00022448"/>
    </source>
</evidence>
<dbReference type="Gene3D" id="2.40.50.100">
    <property type="match status" value="1"/>
</dbReference>
<dbReference type="GO" id="GO:0140359">
    <property type="term" value="F:ABC-type transporter activity"/>
    <property type="evidence" value="ECO:0007669"/>
    <property type="project" value="InterPro"/>
</dbReference>
<evidence type="ECO:0000256" key="5">
    <source>
        <dbReference type="ARBA" id="ARBA00022840"/>
    </source>
</evidence>
<dbReference type="InterPro" id="IPR047641">
    <property type="entry name" value="ABC_transpr_MalK/UgpC-like"/>
</dbReference>
<name>A0A9X2T367_9HYPH</name>
<dbReference type="GO" id="GO:0055052">
    <property type="term" value="C:ATP-binding cassette (ABC) transporter complex, substrate-binding subunit-containing"/>
    <property type="evidence" value="ECO:0007669"/>
    <property type="project" value="TreeGrafter"/>
</dbReference>
<dbReference type="InterPro" id="IPR003439">
    <property type="entry name" value="ABC_transporter-like_ATP-bd"/>
</dbReference>
<dbReference type="CDD" id="cd03301">
    <property type="entry name" value="ABC_MalK_N"/>
    <property type="match status" value="1"/>
</dbReference>
<sequence>MANIVLSGIYKEFTSGRETHLAVDGLNLDVANGEFISLVGPSGCGKSTTLRMIAGLESPDRGRIFVDGRDVTAVPPQSRGLSMVFQNYAIFPHMTVRQNIGYGLKIAGMARADQEKRVREVARLVDIENLLDRYPRQLSGGQRQRVAVARAFARNPDIILLDEPLSNLDAKLRDQTRAELKQLHQRVGHTMIYVTHDQLEALTLSDRIAIMNKGVLQQFAAPSVVFQQPANLFVATFIGSPTMNIIPATLLHGEAHTAVHIEGWSASLPRGGSEWLGPTDVSAALVGIRPKDITVHDGHVEGRLPAVVTLMEPTGSDAILHLDADGRALVAQVADRFDFEPGDKVSLDLSLDHLHLFDVDSGLALYHGRAKYGARPARAHAGPTMAQGAA</sequence>
<dbReference type="Pfam" id="PF08402">
    <property type="entry name" value="TOBE_2"/>
    <property type="match status" value="1"/>
</dbReference>
<evidence type="ECO:0000313" key="7">
    <source>
        <dbReference type="EMBL" id="MCS0494631.1"/>
    </source>
</evidence>